<evidence type="ECO:0000313" key="3">
    <source>
        <dbReference type="Proteomes" id="UP000198287"/>
    </source>
</evidence>
<dbReference type="AlphaFoldDB" id="A0A226E1J7"/>
<evidence type="ECO:0000256" key="1">
    <source>
        <dbReference type="SAM" id="Phobius"/>
    </source>
</evidence>
<evidence type="ECO:0000313" key="2">
    <source>
        <dbReference type="EMBL" id="OXA50904.1"/>
    </source>
</evidence>
<accession>A0A226E1J7</accession>
<comment type="caution">
    <text evidence="2">The sequence shown here is derived from an EMBL/GenBank/DDBJ whole genome shotgun (WGS) entry which is preliminary data.</text>
</comment>
<organism evidence="2 3">
    <name type="scientific">Folsomia candida</name>
    <name type="common">Springtail</name>
    <dbReference type="NCBI Taxonomy" id="158441"/>
    <lineage>
        <taxon>Eukaryota</taxon>
        <taxon>Metazoa</taxon>
        <taxon>Ecdysozoa</taxon>
        <taxon>Arthropoda</taxon>
        <taxon>Hexapoda</taxon>
        <taxon>Collembola</taxon>
        <taxon>Entomobryomorpha</taxon>
        <taxon>Isotomoidea</taxon>
        <taxon>Isotomidae</taxon>
        <taxon>Proisotominae</taxon>
        <taxon>Folsomia</taxon>
    </lineage>
</organism>
<sequence>MLQNYNLETKHYVILAVLGVVEFVLFALMFYNCIIELRQKRRQRKYEYAKRKKPHDEESATVTKPSLMEIFSVDMTLNRDSTGTANYKHHNHNHHQHHHLHKVGLPPHVNGKINHCFGPKNHHVHRPSRNSL</sequence>
<keyword evidence="1" id="KW-1133">Transmembrane helix</keyword>
<dbReference type="Proteomes" id="UP000198287">
    <property type="component" value="Unassembled WGS sequence"/>
</dbReference>
<gene>
    <name evidence="2" type="ORF">Fcan01_13916</name>
</gene>
<keyword evidence="3" id="KW-1185">Reference proteome</keyword>
<dbReference type="EMBL" id="LNIX01000008">
    <property type="protein sequence ID" value="OXA50904.1"/>
    <property type="molecule type" value="Genomic_DNA"/>
</dbReference>
<keyword evidence="1" id="KW-0472">Membrane</keyword>
<proteinExistence type="predicted"/>
<reference evidence="2 3" key="1">
    <citation type="submission" date="2015-12" db="EMBL/GenBank/DDBJ databases">
        <title>The genome of Folsomia candida.</title>
        <authorList>
            <person name="Faddeeva A."/>
            <person name="Derks M.F."/>
            <person name="Anvar Y."/>
            <person name="Smit S."/>
            <person name="Van Straalen N."/>
            <person name="Roelofs D."/>
        </authorList>
    </citation>
    <scope>NUCLEOTIDE SEQUENCE [LARGE SCALE GENOMIC DNA]</scope>
    <source>
        <strain evidence="2 3">VU population</strain>
        <tissue evidence="2">Whole body</tissue>
    </source>
</reference>
<feature type="transmembrane region" description="Helical" evidence="1">
    <location>
        <begin position="12"/>
        <end position="35"/>
    </location>
</feature>
<dbReference type="OrthoDB" id="10554334at2759"/>
<name>A0A226E1J7_FOLCA</name>
<protein>
    <submittedName>
        <fullName evidence="2">Uncharacterized protein</fullName>
    </submittedName>
</protein>
<keyword evidence="1" id="KW-0812">Transmembrane</keyword>